<dbReference type="AlphaFoldDB" id="A0A444JGN8"/>
<organism evidence="1 2">
    <name type="scientific">Candidatus Electrothrix marina</name>
    <dbReference type="NCBI Taxonomy" id="1859130"/>
    <lineage>
        <taxon>Bacteria</taxon>
        <taxon>Pseudomonadati</taxon>
        <taxon>Thermodesulfobacteriota</taxon>
        <taxon>Desulfobulbia</taxon>
        <taxon>Desulfobulbales</taxon>
        <taxon>Desulfobulbaceae</taxon>
        <taxon>Candidatus Electrothrix</taxon>
    </lineage>
</organism>
<evidence type="ECO:0000313" key="1">
    <source>
        <dbReference type="EMBL" id="RWX52249.1"/>
    </source>
</evidence>
<protein>
    <submittedName>
        <fullName evidence="1">Uncharacterized protein</fullName>
    </submittedName>
</protein>
<evidence type="ECO:0000313" key="2">
    <source>
        <dbReference type="Proteomes" id="UP000288892"/>
    </source>
</evidence>
<sequence>MEPVITTIAAAVALGAAAGIKDTASKAVTDAYAGLKKLIQDRYKKNEDVTDAVDYLVKKPEAESRRQELAKALDSAGADKDVELAQAAEAVLAAAKKQEGTSDAVQHGSGAIAQGQGAVAAGAGGIAVGGSVHGGINMPDNRDK</sequence>
<reference evidence="1 2" key="1">
    <citation type="submission" date="2017-01" db="EMBL/GenBank/DDBJ databases">
        <title>The cable genome- insights into the physiology and evolution of filamentous bacteria capable of sulfide oxidation via long distance electron transfer.</title>
        <authorList>
            <person name="Schreiber L."/>
            <person name="Bjerg J.T."/>
            <person name="Boggild A."/>
            <person name="Van De Vossenberg J."/>
            <person name="Meysman F."/>
            <person name="Nielsen L.P."/>
            <person name="Schramm A."/>
            <person name="Kjeldsen K.U."/>
        </authorList>
    </citation>
    <scope>NUCLEOTIDE SEQUENCE [LARGE SCALE GENOMIC DNA]</scope>
    <source>
        <strain evidence="1">A5</strain>
    </source>
</reference>
<gene>
    <name evidence="1" type="ORF">VU01_10254</name>
</gene>
<dbReference type="Proteomes" id="UP000288892">
    <property type="component" value="Unassembled WGS sequence"/>
</dbReference>
<proteinExistence type="predicted"/>
<name>A0A444JGN8_9BACT</name>
<comment type="caution">
    <text evidence="1">The sequence shown here is derived from an EMBL/GenBank/DDBJ whole genome shotgun (WGS) entry which is preliminary data.</text>
</comment>
<dbReference type="EMBL" id="MTKS01000025">
    <property type="protein sequence ID" value="RWX52249.1"/>
    <property type="molecule type" value="Genomic_DNA"/>
</dbReference>
<accession>A0A444JGN8</accession>
<keyword evidence="2" id="KW-1185">Reference proteome</keyword>